<evidence type="ECO:0000313" key="2">
    <source>
        <dbReference type="EnsemblPlants" id="TuG1812G0600001785.01.T01"/>
    </source>
</evidence>
<name>A0A8R7QRR7_TRIUA</name>
<feature type="compositionally biased region" description="Low complexity" evidence="1">
    <location>
        <begin position="54"/>
        <end position="71"/>
    </location>
</feature>
<protein>
    <submittedName>
        <fullName evidence="2">Uncharacterized protein</fullName>
    </submittedName>
</protein>
<reference evidence="3" key="1">
    <citation type="journal article" date="2013" name="Nature">
        <title>Draft genome of the wheat A-genome progenitor Triticum urartu.</title>
        <authorList>
            <person name="Ling H.Q."/>
            <person name="Zhao S."/>
            <person name="Liu D."/>
            <person name="Wang J."/>
            <person name="Sun H."/>
            <person name="Zhang C."/>
            <person name="Fan H."/>
            <person name="Li D."/>
            <person name="Dong L."/>
            <person name="Tao Y."/>
            <person name="Gao C."/>
            <person name="Wu H."/>
            <person name="Li Y."/>
            <person name="Cui Y."/>
            <person name="Guo X."/>
            <person name="Zheng S."/>
            <person name="Wang B."/>
            <person name="Yu K."/>
            <person name="Liang Q."/>
            <person name="Yang W."/>
            <person name="Lou X."/>
            <person name="Chen J."/>
            <person name="Feng M."/>
            <person name="Jian J."/>
            <person name="Zhang X."/>
            <person name="Luo G."/>
            <person name="Jiang Y."/>
            <person name="Liu J."/>
            <person name="Wang Z."/>
            <person name="Sha Y."/>
            <person name="Zhang B."/>
            <person name="Wu H."/>
            <person name="Tang D."/>
            <person name="Shen Q."/>
            <person name="Xue P."/>
            <person name="Zou S."/>
            <person name="Wang X."/>
            <person name="Liu X."/>
            <person name="Wang F."/>
            <person name="Yang Y."/>
            <person name="An X."/>
            <person name="Dong Z."/>
            <person name="Zhang K."/>
            <person name="Zhang X."/>
            <person name="Luo M.C."/>
            <person name="Dvorak J."/>
            <person name="Tong Y."/>
            <person name="Wang J."/>
            <person name="Yang H."/>
            <person name="Li Z."/>
            <person name="Wang D."/>
            <person name="Zhang A."/>
            <person name="Wang J."/>
        </authorList>
    </citation>
    <scope>NUCLEOTIDE SEQUENCE</scope>
    <source>
        <strain evidence="3">cv. G1812</strain>
    </source>
</reference>
<keyword evidence="3" id="KW-1185">Reference proteome</keyword>
<evidence type="ECO:0000256" key="1">
    <source>
        <dbReference type="SAM" id="MobiDB-lite"/>
    </source>
</evidence>
<evidence type="ECO:0000313" key="3">
    <source>
        <dbReference type="Proteomes" id="UP000015106"/>
    </source>
</evidence>
<dbReference type="EnsemblPlants" id="TuG1812G0600001785.01.T01">
    <property type="protein sequence ID" value="TuG1812G0600001785.01.T01"/>
    <property type="gene ID" value="TuG1812G0600001785.01"/>
</dbReference>
<dbReference type="Gramene" id="TuG1812G0600001785.01.T01">
    <property type="protein sequence ID" value="TuG1812G0600001785.01.T01"/>
    <property type="gene ID" value="TuG1812G0600001785.01"/>
</dbReference>
<proteinExistence type="predicted"/>
<sequence length="126" mass="13051">MCRSCPSLLPRRRPCVYLPSLLPTHGRASLPKASFPASCGTPRQSPSPFGSLEHLPLGPPTTSHPSPSSLLLCGTAPPPVVHPPGPYFARGGRAPLPSSAPPPAWRLPMAACPPGPEDLPLCKNGG</sequence>
<organism evidence="2 3">
    <name type="scientific">Triticum urartu</name>
    <name type="common">Red wild einkorn</name>
    <name type="synonym">Crithodium urartu</name>
    <dbReference type="NCBI Taxonomy" id="4572"/>
    <lineage>
        <taxon>Eukaryota</taxon>
        <taxon>Viridiplantae</taxon>
        <taxon>Streptophyta</taxon>
        <taxon>Embryophyta</taxon>
        <taxon>Tracheophyta</taxon>
        <taxon>Spermatophyta</taxon>
        <taxon>Magnoliopsida</taxon>
        <taxon>Liliopsida</taxon>
        <taxon>Poales</taxon>
        <taxon>Poaceae</taxon>
        <taxon>BOP clade</taxon>
        <taxon>Pooideae</taxon>
        <taxon>Triticodae</taxon>
        <taxon>Triticeae</taxon>
        <taxon>Triticinae</taxon>
        <taxon>Triticum</taxon>
    </lineage>
</organism>
<feature type="region of interest" description="Disordered" evidence="1">
    <location>
        <begin position="32"/>
        <end position="71"/>
    </location>
</feature>
<accession>A0A8R7QRR7</accession>
<dbReference type="Proteomes" id="UP000015106">
    <property type="component" value="Chromosome 6"/>
</dbReference>
<reference evidence="2" key="2">
    <citation type="submission" date="2018-03" db="EMBL/GenBank/DDBJ databases">
        <title>The Triticum urartu genome reveals the dynamic nature of wheat genome evolution.</title>
        <authorList>
            <person name="Ling H."/>
            <person name="Ma B."/>
            <person name="Shi X."/>
            <person name="Liu H."/>
            <person name="Dong L."/>
            <person name="Sun H."/>
            <person name="Cao Y."/>
            <person name="Gao Q."/>
            <person name="Zheng S."/>
            <person name="Li Y."/>
            <person name="Yu Y."/>
            <person name="Du H."/>
            <person name="Qi M."/>
            <person name="Li Y."/>
            <person name="Yu H."/>
            <person name="Cui Y."/>
            <person name="Wang N."/>
            <person name="Chen C."/>
            <person name="Wu H."/>
            <person name="Zhao Y."/>
            <person name="Zhang J."/>
            <person name="Li Y."/>
            <person name="Zhou W."/>
            <person name="Zhang B."/>
            <person name="Hu W."/>
            <person name="Eijk M."/>
            <person name="Tang J."/>
            <person name="Witsenboer H."/>
            <person name="Zhao S."/>
            <person name="Li Z."/>
            <person name="Zhang A."/>
            <person name="Wang D."/>
            <person name="Liang C."/>
        </authorList>
    </citation>
    <scope>NUCLEOTIDE SEQUENCE [LARGE SCALE GENOMIC DNA]</scope>
    <source>
        <strain evidence="2">cv. G1812</strain>
    </source>
</reference>
<reference evidence="2" key="3">
    <citation type="submission" date="2022-06" db="UniProtKB">
        <authorList>
            <consortium name="EnsemblPlants"/>
        </authorList>
    </citation>
    <scope>IDENTIFICATION</scope>
</reference>
<dbReference type="AlphaFoldDB" id="A0A8R7QRR7"/>